<feature type="domain" description="BTB" evidence="2">
    <location>
        <begin position="436"/>
        <end position="514"/>
    </location>
</feature>
<dbReference type="AlphaFoldDB" id="A0A015N6K9"/>
<dbReference type="PROSITE" id="PS50097">
    <property type="entry name" value="BTB"/>
    <property type="match status" value="1"/>
</dbReference>
<feature type="region of interest" description="Disordered" evidence="1">
    <location>
        <begin position="82"/>
        <end position="111"/>
    </location>
</feature>
<feature type="compositionally biased region" description="Low complexity" evidence="1">
    <location>
        <begin position="82"/>
        <end position="98"/>
    </location>
</feature>
<dbReference type="HOGENOM" id="CLU_033836_1_0_1"/>
<dbReference type="Proteomes" id="UP000022910">
    <property type="component" value="Unassembled WGS sequence"/>
</dbReference>
<gene>
    <name evidence="3" type="ORF">RirG_047500</name>
</gene>
<sequence>MIPNILYTITRGNSSNNNSNNNSNNENSNNNPDSNSNNNNNPNNSNNDDPNNDNNEENEIASRSIHVSNNSHFAQLEQQIASQLREQSRELQQQQQQQVDGQTSINAPTSANQSIFTNNFRLNQPVCILRAPEDSNYPENTNFPSASEIQQSSAMFFPPTYVPPQTGSGSHDHIETANDKNDTSNGVFADKYSLNVIQTEENNNLNLNLFMNRISYNTYTDAYYENGDLSHKYLKNWKKGAYQCDNIEKKIEHDWMKTYLARSPSPDKMNDDGEISWKFDYRNGGYLINSLKVRLSFGTFDNDAKVQWFVKPLPTMKNQDPSWNLIQFEPYTERRHKVNEIKDLTEYVKSEYGFILKANLSGGEQDNVIWQKTQLFRQDWNSKLSRDKLMIENDDTFGFDVKVKLRPDIIVDPLPELSVSNDESNTLKKLNDESTSDFVIHYKVSSGDNTSNERNFYAHSKVLSRRSDYFNALLESKMIESQSKSLTLTDEDITYESLEIILNYVYNGDLPNIKTFNEWTTLLRYASRFLITTLIQRCEKALKGFLNHNNLNEIESIANEYGAEQLLQCCKNFEPPKNN</sequence>
<evidence type="ECO:0000256" key="1">
    <source>
        <dbReference type="SAM" id="MobiDB-lite"/>
    </source>
</evidence>
<dbReference type="GO" id="GO:0005737">
    <property type="term" value="C:cytoplasm"/>
    <property type="evidence" value="ECO:0007669"/>
    <property type="project" value="InterPro"/>
</dbReference>
<dbReference type="PANTHER" id="PTHR24413">
    <property type="entry name" value="SPECKLE-TYPE POZ PROTEIN"/>
    <property type="match status" value="1"/>
</dbReference>
<dbReference type="InterPro" id="IPR008979">
    <property type="entry name" value="Galactose-bd-like_sf"/>
</dbReference>
<dbReference type="EMBL" id="JEMT01012708">
    <property type="protein sequence ID" value="EXX74823.1"/>
    <property type="molecule type" value="Genomic_DNA"/>
</dbReference>
<dbReference type="SMART" id="SM00225">
    <property type="entry name" value="BTB"/>
    <property type="match status" value="1"/>
</dbReference>
<reference evidence="3 4" key="1">
    <citation type="submission" date="2014-02" db="EMBL/GenBank/DDBJ databases">
        <title>Single nucleus genome sequencing reveals high similarity among nuclei of an endomycorrhizal fungus.</title>
        <authorList>
            <person name="Lin K."/>
            <person name="Geurts R."/>
            <person name="Zhang Z."/>
            <person name="Limpens E."/>
            <person name="Saunders D.G."/>
            <person name="Mu D."/>
            <person name="Pang E."/>
            <person name="Cao H."/>
            <person name="Cha H."/>
            <person name="Lin T."/>
            <person name="Zhou Q."/>
            <person name="Shang Y."/>
            <person name="Li Y."/>
            <person name="Ivanov S."/>
            <person name="Sharma T."/>
            <person name="Velzen R.V."/>
            <person name="Ruijter N.D."/>
            <person name="Aanen D.K."/>
            <person name="Win J."/>
            <person name="Kamoun S."/>
            <person name="Bisseling T."/>
            <person name="Huang S."/>
        </authorList>
    </citation>
    <scope>NUCLEOTIDE SEQUENCE [LARGE SCALE GENOMIC DNA]</scope>
    <source>
        <strain evidence="4">DAOM197198w</strain>
    </source>
</reference>
<dbReference type="InterPro" id="IPR006588">
    <property type="entry name" value="Peptide_N_glycanase_PAW_dom"/>
</dbReference>
<name>A0A015N6K9_RHIIW</name>
<dbReference type="SUPFAM" id="SSF54695">
    <property type="entry name" value="POZ domain"/>
    <property type="match status" value="1"/>
</dbReference>
<dbReference type="InterPro" id="IPR000210">
    <property type="entry name" value="BTB/POZ_dom"/>
</dbReference>
<accession>A0A015N6K9</accession>
<dbReference type="CDD" id="cd18186">
    <property type="entry name" value="BTB_POZ_ZBTB_KLHL-like"/>
    <property type="match status" value="1"/>
</dbReference>
<dbReference type="GO" id="GO:0006516">
    <property type="term" value="P:glycoprotein catabolic process"/>
    <property type="evidence" value="ECO:0007669"/>
    <property type="project" value="InterPro"/>
</dbReference>
<dbReference type="Gene3D" id="2.60.120.1020">
    <property type="entry name" value="Peptide N glycanase, PAW domain"/>
    <property type="match status" value="1"/>
</dbReference>
<proteinExistence type="predicted"/>
<dbReference type="SUPFAM" id="SSF49785">
    <property type="entry name" value="Galactose-binding domain-like"/>
    <property type="match status" value="1"/>
</dbReference>
<feature type="region of interest" description="Disordered" evidence="1">
    <location>
        <begin position="1"/>
        <end position="57"/>
    </location>
</feature>
<organism evidence="3 4">
    <name type="scientific">Rhizophagus irregularis (strain DAOM 197198w)</name>
    <name type="common">Glomus intraradices</name>
    <dbReference type="NCBI Taxonomy" id="1432141"/>
    <lineage>
        <taxon>Eukaryota</taxon>
        <taxon>Fungi</taxon>
        <taxon>Fungi incertae sedis</taxon>
        <taxon>Mucoromycota</taxon>
        <taxon>Glomeromycotina</taxon>
        <taxon>Glomeromycetes</taxon>
        <taxon>Glomerales</taxon>
        <taxon>Glomeraceae</taxon>
        <taxon>Rhizophagus</taxon>
    </lineage>
</organism>
<comment type="caution">
    <text evidence="3">The sequence shown here is derived from an EMBL/GenBank/DDBJ whole genome shotgun (WGS) entry which is preliminary data.</text>
</comment>
<dbReference type="Gene3D" id="3.30.710.10">
    <property type="entry name" value="Potassium Channel Kv1.1, Chain A"/>
    <property type="match status" value="1"/>
</dbReference>
<keyword evidence="4" id="KW-1185">Reference proteome</keyword>
<feature type="compositionally biased region" description="Low complexity" evidence="1">
    <location>
        <begin position="13"/>
        <end position="49"/>
    </location>
</feature>
<dbReference type="InterPro" id="IPR038680">
    <property type="entry name" value="PAW_sf"/>
</dbReference>
<dbReference type="SMR" id="A0A015N6K9"/>
<evidence type="ECO:0000313" key="3">
    <source>
        <dbReference type="EMBL" id="EXX74823.1"/>
    </source>
</evidence>
<evidence type="ECO:0000313" key="4">
    <source>
        <dbReference type="Proteomes" id="UP000022910"/>
    </source>
</evidence>
<dbReference type="OrthoDB" id="194443at2759"/>
<evidence type="ECO:0000259" key="2">
    <source>
        <dbReference type="PROSITE" id="PS50097"/>
    </source>
</evidence>
<protein>
    <recommendedName>
        <fullName evidence="2">BTB domain-containing protein</fullName>
    </recommendedName>
</protein>
<dbReference type="Pfam" id="PF00651">
    <property type="entry name" value="BTB"/>
    <property type="match status" value="1"/>
</dbReference>
<dbReference type="InterPro" id="IPR011333">
    <property type="entry name" value="SKP1/BTB/POZ_sf"/>
</dbReference>
<dbReference type="Pfam" id="PF04721">
    <property type="entry name" value="PAW"/>
    <property type="match status" value="1"/>
</dbReference>
<dbReference type="STRING" id="1432141.A0A015N6K9"/>
<feature type="compositionally biased region" description="Polar residues" evidence="1">
    <location>
        <begin position="99"/>
        <end position="111"/>
    </location>
</feature>